<sequence length="194" mass="21082">MFKTYRRIAVLAAFVPAFMVAQGAHAQDAGAAGADKDKTAAIKELLTVMQADQAVKGQADNWQAGAKQEAPLVLEQVLVENKTLDDKKKQAAVEKLKKNGAVQRMVDGAGTQFSTDAFKQDALKAHYDAFGKYYTTQEIKDLTTFLKSPTGQKFMANQGKATQEIWGSMMQKYGPQVGKSMRDAAEKEIAAASK</sequence>
<accession>A0A316EWE3</accession>
<evidence type="ECO:0000313" key="3">
    <source>
        <dbReference type="Proteomes" id="UP000245754"/>
    </source>
</evidence>
<keyword evidence="3" id="KW-1185">Reference proteome</keyword>
<dbReference type="OrthoDB" id="8589964at2"/>
<name>A0A316EWE3_9BURK</name>
<dbReference type="RefSeq" id="WP_109580383.1">
    <property type="nucleotide sequence ID" value="NZ_JACBYU010000002.1"/>
</dbReference>
<dbReference type="EMBL" id="QGGT01000001">
    <property type="protein sequence ID" value="PWK36566.1"/>
    <property type="molecule type" value="Genomic_DNA"/>
</dbReference>
<protein>
    <recommendedName>
        <fullName evidence="1">DUF2059 domain-containing protein</fullName>
    </recommendedName>
</protein>
<dbReference type="Pfam" id="PF09832">
    <property type="entry name" value="DUF2059"/>
    <property type="match status" value="1"/>
</dbReference>
<evidence type="ECO:0000259" key="1">
    <source>
        <dbReference type="Pfam" id="PF09832"/>
    </source>
</evidence>
<organism evidence="2 3">
    <name type="scientific">Cupriavidus plantarum</name>
    <dbReference type="NCBI Taxonomy" id="942865"/>
    <lineage>
        <taxon>Bacteria</taxon>
        <taxon>Pseudomonadati</taxon>
        <taxon>Pseudomonadota</taxon>
        <taxon>Betaproteobacteria</taxon>
        <taxon>Burkholderiales</taxon>
        <taxon>Burkholderiaceae</taxon>
        <taxon>Cupriavidus</taxon>
    </lineage>
</organism>
<dbReference type="AlphaFoldDB" id="A0A316EWE3"/>
<feature type="domain" description="DUF2059" evidence="1">
    <location>
        <begin position="123"/>
        <end position="177"/>
    </location>
</feature>
<proteinExistence type="predicted"/>
<evidence type="ECO:0000313" key="2">
    <source>
        <dbReference type="EMBL" id="PWK36566.1"/>
    </source>
</evidence>
<reference evidence="2 3" key="1">
    <citation type="submission" date="2018-05" db="EMBL/GenBank/DDBJ databases">
        <title>Genomic Encyclopedia of Type Strains, Phase IV (KMG-V): Genome sequencing to study the core and pangenomes of soil and plant-associated prokaryotes.</title>
        <authorList>
            <person name="Whitman W."/>
        </authorList>
    </citation>
    <scope>NUCLEOTIDE SEQUENCE [LARGE SCALE GENOMIC DNA]</scope>
    <source>
        <strain evidence="2 3">SLV-132</strain>
    </source>
</reference>
<dbReference type="Proteomes" id="UP000245754">
    <property type="component" value="Unassembled WGS sequence"/>
</dbReference>
<dbReference type="InterPro" id="IPR018637">
    <property type="entry name" value="DUF2059"/>
</dbReference>
<comment type="caution">
    <text evidence="2">The sequence shown here is derived from an EMBL/GenBank/DDBJ whole genome shotgun (WGS) entry which is preliminary data.</text>
</comment>
<gene>
    <name evidence="2" type="ORF">C7419_101424</name>
</gene>